<keyword evidence="1" id="KW-0472">Membrane</keyword>
<gene>
    <name evidence="2" type="ORF">OLX77_04980</name>
</gene>
<proteinExistence type="predicted"/>
<keyword evidence="1" id="KW-1133">Transmembrane helix</keyword>
<organism evidence="2 3">
    <name type="scientific">Thiovibrio frasassiensis</name>
    <dbReference type="NCBI Taxonomy" id="2984131"/>
    <lineage>
        <taxon>Bacteria</taxon>
        <taxon>Pseudomonadati</taxon>
        <taxon>Thermodesulfobacteriota</taxon>
        <taxon>Desulfobulbia</taxon>
        <taxon>Desulfobulbales</taxon>
        <taxon>Thiovibrionaceae</taxon>
        <taxon>Thiovibrio</taxon>
    </lineage>
</organism>
<reference evidence="2" key="2">
    <citation type="submission" date="2022-10" db="EMBL/GenBank/DDBJ databases">
        <authorList>
            <person name="Aronson H.S."/>
        </authorList>
    </citation>
    <scope>NUCLEOTIDE SEQUENCE</scope>
    <source>
        <strain evidence="2">RS19-109</strain>
    </source>
</reference>
<dbReference type="EMBL" id="JAPHEH010000001">
    <property type="protein sequence ID" value="MDG4475512.1"/>
    <property type="molecule type" value="Genomic_DNA"/>
</dbReference>
<name>A0A9X4MF63_9BACT</name>
<comment type="caution">
    <text evidence="2">The sequence shown here is derived from an EMBL/GenBank/DDBJ whole genome shotgun (WGS) entry which is preliminary data.</text>
</comment>
<dbReference type="Proteomes" id="UP001154240">
    <property type="component" value="Unassembled WGS sequence"/>
</dbReference>
<evidence type="ECO:0000313" key="3">
    <source>
        <dbReference type="Proteomes" id="UP001154240"/>
    </source>
</evidence>
<keyword evidence="3" id="KW-1185">Reference proteome</keyword>
<evidence type="ECO:0000256" key="1">
    <source>
        <dbReference type="SAM" id="Phobius"/>
    </source>
</evidence>
<sequence>MDTRIAELLAAIKKLQQELLLEIEKKEADFYYTVIGKKVRFEAEVKKQHRALMQQLSPYLSEASLFNLLTAPFIWFMLIPALFLDLSVTAFQATCFRIYGIPRVKRSLYIVIDRHSLAYLNIIEKINCMYCGYFNGLVAYVQEVAARTEQFWCPIKHARRLAAMHSRYGKFMEYGDAEGYRRHQEEVRRAFADLEKDEAP</sequence>
<protein>
    <submittedName>
        <fullName evidence="2">Uncharacterized protein</fullName>
    </submittedName>
</protein>
<dbReference type="AlphaFoldDB" id="A0A9X4MF63"/>
<reference evidence="2" key="1">
    <citation type="journal article" date="2022" name="bioRxiv">
        <title>Thiovibrio frasassiensisgen. nov., sp. nov., an autotrophic, elemental sulfur disproportionating bacterium isolated from sulfidic karst sediment, and proposal of Thiovibrionaceae fam. nov.</title>
        <authorList>
            <person name="Aronson H."/>
            <person name="Thomas C."/>
            <person name="Bhattacharyya M."/>
            <person name="Eckstein S."/>
            <person name="Jensen S."/>
            <person name="Barco R."/>
            <person name="Macalady J."/>
            <person name="Amend J."/>
        </authorList>
    </citation>
    <scope>NUCLEOTIDE SEQUENCE</scope>
    <source>
        <strain evidence="2">RS19-109</strain>
    </source>
</reference>
<evidence type="ECO:0000313" key="2">
    <source>
        <dbReference type="EMBL" id="MDG4475512.1"/>
    </source>
</evidence>
<dbReference type="RefSeq" id="WP_307632485.1">
    <property type="nucleotide sequence ID" value="NZ_JAPHEH010000001.1"/>
</dbReference>
<feature type="transmembrane region" description="Helical" evidence="1">
    <location>
        <begin position="73"/>
        <end position="99"/>
    </location>
</feature>
<keyword evidence="1" id="KW-0812">Transmembrane</keyword>
<accession>A0A9X4MF63</accession>